<dbReference type="KEGG" id="mfel:JPM2_6760"/>
<evidence type="ECO:0000313" key="2">
    <source>
        <dbReference type="EMBL" id="BBU47983.1"/>
    </source>
</evidence>
<feature type="transmembrane region" description="Helical" evidence="1">
    <location>
        <begin position="314"/>
        <end position="336"/>
    </location>
</feature>
<keyword evidence="1" id="KW-1133">Transmembrane helix</keyword>
<feature type="transmembrane region" description="Helical" evidence="1">
    <location>
        <begin position="383"/>
        <end position="402"/>
    </location>
</feature>
<keyword evidence="3" id="KW-1185">Reference proteome</keyword>
<dbReference type="InterPro" id="IPR036259">
    <property type="entry name" value="MFS_trans_sf"/>
</dbReference>
<sequence length="416" mass="48538">MNFLKNSIKYTSSLSISLVGSETFKFASSLYIYKITGDFWLVTILYLLIQIPSLIIYLLSSKITSLKFNNKYVLFICDVLSFLTLGILLTLFFVLPKSESKAFSIILITFSTILGFIHSLRFIYLKNIVYYITYNNKQLHNINILSTFGTSFGFLISAILTFLLYNKLDFFILIIANMITYIISGLLYLWLSLSSIKTKFDSENKETQKNKTTTYKWIFILSSSFIIGIFLMPRNANLTPFFKYINSNEFKIDEWGPYLNLIFSAFSLIGTLLNYWIFNSIKKKININYILFPLLITNILWLIFGYINNTQVQFYSYLSIVAIQQILFSIFLSTFYSMSYILFDKSKFHTQNGISLALRIIFYSVISITSTFITIYSSYYFSFLFFTIVIGILCFISIFGNYKIKRNELKTKQEQN</sequence>
<keyword evidence="1" id="KW-0812">Transmembrane</keyword>
<dbReference type="SUPFAM" id="SSF103473">
    <property type="entry name" value="MFS general substrate transporter"/>
    <property type="match status" value="1"/>
</dbReference>
<dbReference type="EMBL" id="AP022325">
    <property type="protein sequence ID" value="BBU47983.1"/>
    <property type="molecule type" value="Genomic_DNA"/>
</dbReference>
<gene>
    <name evidence="2" type="ORF">JPM2_6760</name>
</gene>
<feature type="transmembrane region" description="Helical" evidence="1">
    <location>
        <begin position="289"/>
        <end position="308"/>
    </location>
</feature>
<evidence type="ECO:0000313" key="3">
    <source>
        <dbReference type="Proteomes" id="UP000464317"/>
    </source>
</evidence>
<feature type="transmembrane region" description="Helical" evidence="1">
    <location>
        <begin position="39"/>
        <end position="60"/>
    </location>
</feature>
<feature type="transmembrane region" description="Helical" evidence="1">
    <location>
        <begin position="258"/>
        <end position="277"/>
    </location>
</feature>
<protein>
    <recommendedName>
        <fullName evidence="4">MFS transporter</fullName>
    </recommendedName>
</protein>
<dbReference type="AlphaFoldDB" id="A0A809SIJ4"/>
<organism evidence="2 3">
    <name type="scientific">Mycoplasmopsis felis</name>
    <dbReference type="NCBI Taxonomy" id="33923"/>
    <lineage>
        <taxon>Bacteria</taxon>
        <taxon>Bacillati</taxon>
        <taxon>Mycoplasmatota</taxon>
        <taxon>Mycoplasmoidales</taxon>
        <taxon>Metamycoplasmataceae</taxon>
        <taxon>Mycoplasmopsis</taxon>
    </lineage>
</organism>
<evidence type="ECO:0008006" key="4">
    <source>
        <dbReference type="Google" id="ProtNLM"/>
    </source>
</evidence>
<dbReference type="RefSeq" id="WP_233090968.1">
    <property type="nucleotide sequence ID" value="NZ_AP022325.1"/>
</dbReference>
<name>A0A809SIJ4_9BACT</name>
<evidence type="ECO:0000256" key="1">
    <source>
        <dbReference type="SAM" id="Phobius"/>
    </source>
</evidence>
<keyword evidence="1" id="KW-0472">Membrane</keyword>
<feature type="transmembrane region" description="Helical" evidence="1">
    <location>
        <begin position="171"/>
        <end position="193"/>
    </location>
</feature>
<feature type="transmembrane region" description="Helical" evidence="1">
    <location>
        <begin position="144"/>
        <end position="165"/>
    </location>
</feature>
<accession>A0A809SIJ4</accession>
<proteinExistence type="predicted"/>
<reference evidence="2 3" key="1">
    <citation type="submission" date="2020-01" db="EMBL/GenBank/DDBJ databases">
        <title>Complete genome sequence of Mycoplasma felis strain Myco-2.</title>
        <authorList>
            <person name="Kinoshita Y."/>
            <person name="Niwa H."/>
            <person name="Uchida-Fujii E."/>
            <person name="Nukada T."/>
        </authorList>
    </citation>
    <scope>NUCLEOTIDE SEQUENCE [LARGE SCALE GENOMIC DNA]</scope>
    <source>
        <strain evidence="2 3">Myco-2</strain>
    </source>
</reference>
<feature type="transmembrane region" description="Helical" evidence="1">
    <location>
        <begin position="72"/>
        <end position="96"/>
    </location>
</feature>
<dbReference type="Proteomes" id="UP000464317">
    <property type="component" value="Chromosome"/>
</dbReference>
<dbReference type="Gene3D" id="1.20.1250.20">
    <property type="entry name" value="MFS general substrate transporter like domains"/>
    <property type="match status" value="1"/>
</dbReference>
<feature type="transmembrane region" description="Helical" evidence="1">
    <location>
        <begin position="356"/>
        <end position="377"/>
    </location>
</feature>
<feature type="transmembrane region" description="Helical" evidence="1">
    <location>
        <begin position="102"/>
        <end position="124"/>
    </location>
</feature>
<feature type="transmembrane region" description="Helical" evidence="1">
    <location>
        <begin position="214"/>
        <end position="232"/>
    </location>
</feature>